<protein>
    <recommendedName>
        <fullName evidence="3">Adenylosuccinate lyase</fullName>
    </recommendedName>
</protein>
<keyword evidence="2" id="KW-1185">Reference proteome</keyword>
<dbReference type="EMBL" id="JAMFMA010000001">
    <property type="protein sequence ID" value="MCL6273022.1"/>
    <property type="molecule type" value="Genomic_DNA"/>
</dbReference>
<reference evidence="1 2" key="1">
    <citation type="submission" date="2022-05" db="EMBL/GenBank/DDBJ databases">
        <authorList>
            <person name="Park J.-S."/>
        </authorList>
    </citation>
    <scope>NUCLEOTIDE SEQUENCE [LARGE SCALE GENOMIC DNA]</scope>
    <source>
        <strain evidence="1 2">2012CJ35-5</strain>
    </source>
</reference>
<proteinExistence type="predicted"/>
<evidence type="ECO:0000313" key="2">
    <source>
        <dbReference type="Proteomes" id="UP001203607"/>
    </source>
</evidence>
<comment type="caution">
    <text evidence="1">The sequence shown here is derived from an EMBL/GenBank/DDBJ whole genome shotgun (WGS) entry which is preliminary data.</text>
</comment>
<organism evidence="1 2">
    <name type="scientific">Flagellimonas spongiicola</name>
    <dbReference type="NCBI Taxonomy" id="2942208"/>
    <lineage>
        <taxon>Bacteria</taxon>
        <taxon>Pseudomonadati</taxon>
        <taxon>Bacteroidota</taxon>
        <taxon>Flavobacteriia</taxon>
        <taxon>Flavobacteriales</taxon>
        <taxon>Flavobacteriaceae</taxon>
        <taxon>Flagellimonas</taxon>
    </lineage>
</organism>
<dbReference type="Proteomes" id="UP001203607">
    <property type="component" value="Unassembled WGS sequence"/>
</dbReference>
<evidence type="ECO:0008006" key="3">
    <source>
        <dbReference type="Google" id="ProtNLM"/>
    </source>
</evidence>
<name>A0ABT0PQP3_9FLAO</name>
<evidence type="ECO:0000313" key="1">
    <source>
        <dbReference type="EMBL" id="MCL6273022.1"/>
    </source>
</evidence>
<sequence length="190" mass="21683">MTADELHLAVNSGRLSKLQITGLVAILEQAPDLVGDLLKEIKAQDKEDTFNASWTFDHLMRKKLVYLLPFMDDFSQVLTELKDQSSIRPMAHVCQMLCETYFKHKDPIFVKNISQNHLEAIMTCCFDWFIGEHKVAAKVFSMRTLFYLGGKFDWVHPELKMILEATISEGTSGYKNSAKKTLDKLAKLGH</sequence>
<dbReference type="RefSeq" id="WP_249656200.1">
    <property type="nucleotide sequence ID" value="NZ_JAMFMA010000001.1"/>
</dbReference>
<accession>A0ABT0PQP3</accession>
<gene>
    <name evidence="1" type="ORF">M3P19_03325</name>
</gene>